<feature type="transmembrane region" description="Helical" evidence="1">
    <location>
        <begin position="52"/>
        <end position="73"/>
    </location>
</feature>
<evidence type="ECO:0000313" key="2">
    <source>
        <dbReference type="EMBL" id="SMX36221.1"/>
    </source>
</evidence>
<accession>A0A238JZZ3</accession>
<evidence type="ECO:0000313" key="3">
    <source>
        <dbReference type="Proteomes" id="UP000207598"/>
    </source>
</evidence>
<evidence type="ECO:0008006" key="4">
    <source>
        <dbReference type="Google" id="ProtNLM"/>
    </source>
</evidence>
<keyword evidence="3" id="KW-1185">Reference proteome</keyword>
<sequence>MTPPPHRAGRPWGVAIGLRVAALIVLVLLATWGAHLVRDALDMTLMPENEQGVHRAIMLGVSVYVVLLALPFVPGAEIGIALLTAFGAAIAPLVYGATVLAMLLAYCVGRFLPVTLLARLLALLYLRRAAALIERAAPLPRAERAALLLEGAPPGVVALALRHRYLALALALNIPGNVVIGGGGGIMMLAGISGIFAPLPTLLAVLVAVSPVPLVIALTGM</sequence>
<keyword evidence="1" id="KW-0472">Membrane</keyword>
<dbReference type="Proteomes" id="UP000207598">
    <property type="component" value="Unassembled WGS sequence"/>
</dbReference>
<dbReference type="AlphaFoldDB" id="A0A238JZZ3"/>
<evidence type="ECO:0000256" key="1">
    <source>
        <dbReference type="SAM" id="Phobius"/>
    </source>
</evidence>
<gene>
    <name evidence="2" type="ORF">MAA8898_00792</name>
</gene>
<keyword evidence="1" id="KW-0812">Transmembrane</keyword>
<name>A0A238JZZ3_9RHOB</name>
<feature type="transmembrane region" description="Helical" evidence="1">
    <location>
        <begin position="12"/>
        <end position="32"/>
    </location>
</feature>
<feature type="transmembrane region" description="Helical" evidence="1">
    <location>
        <begin position="195"/>
        <end position="218"/>
    </location>
</feature>
<keyword evidence="1" id="KW-1133">Transmembrane helix</keyword>
<feature type="transmembrane region" description="Helical" evidence="1">
    <location>
        <begin position="165"/>
        <end position="189"/>
    </location>
</feature>
<protein>
    <recommendedName>
        <fullName evidence="4">SNARE associated Golgi protein</fullName>
    </recommendedName>
</protein>
<reference evidence="2 3" key="1">
    <citation type="submission" date="2017-05" db="EMBL/GenBank/DDBJ databases">
        <authorList>
            <person name="Song R."/>
            <person name="Chenine A.L."/>
            <person name="Ruprecht R.M."/>
        </authorList>
    </citation>
    <scope>NUCLEOTIDE SEQUENCE [LARGE SCALE GENOMIC DNA]</scope>
    <source>
        <strain evidence="2 3">CECT 8898</strain>
    </source>
</reference>
<proteinExistence type="predicted"/>
<dbReference type="EMBL" id="FXYF01000002">
    <property type="protein sequence ID" value="SMX36221.1"/>
    <property type="molecule type" value="Genomic_DNA"/>
</dbReference>
<dbReference type="RefSeq" id="WP_245853233.1">
    <property type="nucleotide sequence ID" value="NZ_FXYF01000002.1"/>
</dbReference>
<organism evidence="2 3">
    <name type="scientific">Maliponia aquimaris</name>
    <dbReference type="NCBI Taxonomy" id="1673631"/>
    <lineage>
        <taxon>Bacteria</taxon>
        <taxon>Pseudomonadati</taxon>
        <taxon>Pseudomonadota</taxon>
        <taxon>Alphaproteobacteria</taxon>
        <taxon>Rhodobacterales</taxon>
        <taxon>Paracoccaceae</taxon>
        <taxon>Maliponia</taxon>
    </lineage>
</organism>